<comment type="caution">
    <text evidence="1">The sequence shown here is derived from an EMBL/GenBank/DDBJ whole genome shotgun (WGS) entry which is preliminary data.</text>
</comment>
<accession>A0ABS2D8K7</accession>
<name>A0ABS2D8K7_9SPHN</name>
<evidence type="ECO:0000313" key="2">
    <source>
        <dbReference type="Proteomes" id="UP000763641"/>
    </source>
</evidence>
<evidence type="ECO:0008006" key="3">
    <source>
        <dbReference type="Google" id="ProtNLM"/>
    </source>
</evidence>
<dbReference type="EMBL" id="JAFEMC010000002">
    <property type="protein sequence ID" value="MBM6576374.1"/>
    <property type="molecule type" value="Genomic_DNA"/>
</dbReference>
<protein>
    <recommendedName>
        <fullName evidence="3">Bacterial surface antigen (D15) domain-containing protein</fullName>
    </recommendedName>
</protein>
<dbReference type="RefSeq" id="WP_204198357.1">
    <property type="nucleotide sequence ID" value="NZ_JAFEMC010000002.1"/>
</dbReference>
<gene>
    <name evidence="1" type="ORF">ILT43_08310</name>
</gene>
<dbReference type="Proteomes" id="UP000763641">
    <property type="component" value="Unassembled WGS sequence"/>
</dbReference>
<keyword evidence="2" id="KW-1185">Reference proteome</keyword>
<organism evidence="1 2">
    <name type="scientific">Sphingomonas longa</name>
    <dbReference type="NCBI Taxonomy" id="2778730"/>
    <lineage>
        <taxon>Bacteria</taxon>
        <taxon>Pseudomonadati</taxon>
        <taxon>Pseudomonadota</taxon>
        <taxon>Alphaproteobacteria</taxon>
        <taxon>Sphingomonadales</taxon>
        <taxon>Sphingomonadaceae</taxon>
        <taxon>Sphingomonas</taxon>
    </lineage>
</organism>
<sequence>MDPSSVTKIDTIAIPVEAPPPTPVEWSAVVSEGEVRPAAPIIASPHLPPPTHSPDRLALGIWGIARGGRSDTLATGQLGASQVGARATYIIADSARIALAARISAPLRGRGREAAFGIDWQPTAAPIHVIAEQRLPLDGGDARPAAFVTAGLDRAVFGPRFRIEGYGQAGGVLGRGLFVDAAARVTTPVARLHLGLGSWAGAQRGASRIDIGPTAALVLPIEGRGVRLTLDWRHRIAGDARPGPGPALSIGGDF</sequence>
<reference evidence="1 2" key="1">
    <citation type="submission" date="2020-12" db="EMBL/GenBank/DDBJ databases">
        <title>Sphingomonas sp.</title>
        <authorList>
            <person name="Kim M.K."/>
        </authorList>
    </citation>
    <scope>NUCLEOTIDE SEQUENCE [LARGE SCALE GENOMIC DNA]</scope>
    <source>
        <strain evidence="1 2">BT552</strain>
    </source>
</reference>
<evidence type="ECO:0000313" key="1">
    <source>
        <dbReference type="EMBL" id="MBM6576374.1"/>
    </source>
</evidence>
<proteinExistence type="predicted"/>